<dbReference type="GO" id="GO:0005634">
    <property type="term" value="C:nucleus"/>
    <property type="evidence" value="ECO:0007669"/>
    <property type="project" value="UniProtKB-SubCell"/>
</dbReference>
<gene>
    <name evidence="11" type="ORF">LTR84_011091</name>
</gene>
<evidence type="ECO:0000256" key="6">
    <source>
        <dbReference type="ARBA" id="ARBA00023015"/>
    </source>
</evidence>
<dbReference type="AlphaFoldDB" id="A0AAV9NJ96"/>
<dbReference type="EC" id="2.3.1.48" evidence="2"/>
<evidence type="ECO:0000256" key="9">
    <source>
        <dbReference type="ARBA" id="ARBA00048940"/>
    </source>
</evidence>
<comment type="caution">
    <text evidence="11">The sequence shown here is derived from an EMBL/GenBank/DDBJ whole genome shotgun (WGS) entry which is preliminary data.</text>
</comment>
<evidence type="ECO:0000256" key="3">
    <source>
        <dbReference type="ARBA" id="ARBA00022679"/>
    </source>
</evidence>
<dbReference type="InterPro" id="IPR016849">
    <property type="entry name" value="Rtt109"/>
</dbReference>
<keyword evidence="5" id="KW-0007">Acetylation</keyword>
<evidence type="ECO:0000256" key="2">
    <source>
        <dbReference type="ARBA" id="ARBA00013184"/>
    </source>
</evidence>
<dbReference type="GO" id="GO:0032931">
    <property type="term" value="F:histone H3K56 acetyltransferase activity"/>
    <property type="evidence" value="ECO:0007669"/>
    <property type="project" value="TreeGrafter"/>
</dbReference>
<evidence type="ECO:0000256" key="5">
    <source>
        <dbReference type="ARBA" id="ARBA00022990"/>
    </source>
</evidence>
<protein>
    <recommendedName>
        <fullName evidence="2">histone acetyltransferase</fullName>
        <ecNumber evidence="2">2.3.1.48</ecNumber>
    </recommendedName>
</protein>
<dbReference type="EMBL" id="JAVRRD010000005">
    <property type="protein sequence ID" value="KAK5058827.1"/>
    <property type="molecule type" value="Genomic_DNA"/>
</dbReference>
<evidence type="ECO:0000256" key="4">
    <source>
        <dbReference type="ARBA" id="ARBA00022763"/>
    </source>
</evidence>
<comment type="catalytic activity">
    <reaction evidence="9">
        <text>L-lysyl-[histone] + acetyl-CoA = N(6)-acetyl-L-lysyl-[histone] + CoA + H(+)</text>
        <dbReference type="Rhea" id="RHEA:21992"/>
        <dbReference type="Rhea" id="RHEA-COMP:9845"/>
        <dbReference type="Rhea" id="RHEA-COMP:11338"/>
        <dbReference type="ChEBI" id="CHEBI:15378"/>
        <dbReference type="ChEBI" id="CHEBI:29969"/>
        <dbReference type="ChEBI" id="CHEBI:57287"/>
        <dbReference type="ChEBI" id="CHEBI:57288"/>
        <dbReference type="ChEBI" id="CHEBI:61930"/>
        <dbReference type="EC" id="2.3.1.48"/>
    </reaction>
    <physiologicalReaction direction="left-to-right" evidence="9">
        <dbReference type="Rhea" id="RHEA:21993"/>
    </physiologicalReaction>
</comment>
<evidence type="ECO:0000256" key="7">
    <source>
        <dbReference type="ARBA" id="ARBA00023163"/>
    </source>
</evidence>
<dbReference type="InterPro" id="IPR013178">
    <property type="entry name" value="Histone_AcTrfase_Rtt109/CBP"/>
</dbReference>
<proteinExistence type="predicted"/>
<keyword evidence="8" id="KW-0539">Nucleus</keyword>
<evidence type="ECO:0000313" key="11">
    <source>
        <dbReference type="EMBL" id="KAK5058827.1"/>
    </source>
</evidence>
<dbReference type="Proteomes" id="UP001358417">
    <property type="component" value="Unassembled WGS sequence"/>
</dbReference>
<dbReference type="Pfam" id="PF08214">
    <property type="entry name" value="HAT_KAT11"/>
    <property type="match status" value="1"/>
</dbReference>
<dbReference type="RefSeq" id="XP_064709350.1">
    <property type="nucleotide sequence ID" value="XM_064854624.1"/>
</dbReference>
<sequence length="518" mass="57079">MLDRLPLSTRLAAAIPSGVNLSCYHISTQPVPSAALFSPVPSQPDQATTCESHFLAISSPEDGEKKELLIFAVEILIFATPTLTFIFVSKADSSGFSSRLPSPKNAPSIVATVTSTFIDFLLDSRLHNQKVVVSLFARAQNQYLFPGSSDNSGKHVLDDRQLIKWWSRVLDRTMRHHHHDPAQTSKVVAHLVVPGCDQAETKAFFPPATRQNPISEPKWFSSYPVDLLVQDASQPPRFLIPRLPDDPKARFLDDLDNDFIDNQGQWRSVKSLRDFWEMMSYRQECSAGRLVGFIWMIFSRGQASRLSRPPANQAAPQLTTPEASQVQETLGTEPQLMPGQQVSTTAGLKSPPPSSPVQDSFVDSQNTDDTGLLDSNSFGSEIGTDLAFERDAIESTKGQVVVNTDQYDQLMDFMLQTDFTGEDLAAESTRGWINKILEISKASTIGYQIRGESIVGDSLKPGAGTSIPPPVNVLTNIRKKRKADQEDRTSKPAVNEQTSLPVTVNTLATSLVRKKPKT</sequence>
<keyword evidence="6" id="KW-0805">Transcription regulation</keyword>
<dbReference type="PROSITE" id="PS51728">
    <property type="entry name" value="RTT109_HAT"/>
    <property type="match status" value="1"/>
</dbReference>
<evidence type="ECO:0000313" key="12">
    <source>
        <dbReference type="Proteomes" id="UP001358417"/>
    </source>
</evidence>
<feature type="compositionally biased region" description="Polar residues" evidence="10">
    <location>
        <begin position="356"/>
        <end position="377"/>
    </location>
</feature>
<dbReference type="PANTHER" id="PTHR31571">
    <property type="entry name" value="ALTERED INHERITANCE OF MITOCHONDRIA PROTEIN 6"/>
    <property type="match status" value="1"/>
</dbReference>
<name>A0AAV9NJ96_9EURO</name>
<feature type="region of interest" description="Disordered" evidence="10">
    <location>
        <begin position="306"/>
        <end position="377"/>
    </location>
</feature>
<keyword evidence="3" id="KW-0808">Transferase</keyword>
<dbReference type="SMART" id="SM01250">
    <property type="entry name" value="KAT11"/>
    <property type="match status" value="1"/>
</dbReference>
<keyword evidence="7" id="KW-0804">Transcription</keyword>
<dbReference type="GeneID" id="89979245"/>
<dbReference type="GO" id="GO:0006974">
    <property type="term" value="P:DNA damage response"/>
    <property type="evidence" value="ECO:0007669"/>
    <property type="project" value="UniProtKB-KW"/>
</dbReference>
<reference evidence="11 12" key="1">
    <citation type="submission" date="2023-08" db="EMBL/GenBank/DDBJ databases">
        <title>Black Yeasts Isolated from many extreme environments.</title>
        <authorList>
            <person name="Coleine C."/>
            <person name="Stajich J.E."/>
            <person name="Selbmann L."/>
        </authorList>
    </citation>
    <scope>NUCLEOTIDE SEQUENCE [LARGE SCALE GENOMIC DNA]</scope>
    <source>
        <strain evidence="11 12">CCFEE 5792</strain>
    </source>
</reference>
<accession>A0AAV9NJ96</accession>
<comment type="subcellular location">
    <subcellularLocation>
        <location evidence="1">Nucleus</location>
    </subcellularLocation>
</comment>
<feature type="region of interest" description="Disordered" evidence="10">
    <location>
        <begin position="479"/>
        <end position="500"/>
    </location>
</feature>
<keyword evidence="4" id="KW-0227">DNA damage</keyword>
<evidence type="ECO:0000256" key="10">
    <source>
        <dbReference type="SAM" id="MobiDB-lite"/>
    </source>
</evidence>
<dbReference type="PANTHER" id="PTHR31571:SF2">
    <property type="entry name" value="HISTONE ACETYLTRANSFERASE RTT109"/>
    <property type="match status" value="1"/>
</dbReference>
<dbReference type="InterPro" id="IPR051236">
    <property type="entry name" value="HAT_RTT109-like"/>
</dbReference>
<keyword evidence="12" id="KW-1185">Reference proteome</keyword>
<dbReference type="GO" id="GO:0006355">
    <property type="term" value="P:regulation of DNA-templated transcription"/>
    <property type="evidence" value="ECO:0007669"/>
    <property type="project" value="InterPro"/>
</dbReference>
<evidence type="ECO:0000256" key="1">
    <source>
        <dbReference type="ARBA" id="ARBA00004123"/>
    </source>
</evidence>
<organism evidence="11 12">
    <name type="scientific">Exophiala bonariae</name>
    <dbReference type="NCBI Taxonomy" id="1690606"/>
    <lineage>
        <taxon>Eukaryota</taxon>
        <taxon>Fungi</taxon>
        <taxon>Dikarya</taxon>
        <taxon>Ascomycota</taxon>
        <taxon>Pezizomycotina</taxon>
        <taxon>Eurotiomycetes</taxon>
        <taxon>Chaetothyriomycetidae</taxon>
        <taxon>Chaetothyriales</taxon>
        <taxon>Herpotrichiellaceae</taxon>
        <taxon>Exophiala</taxon>
    </lineage>
</organism>
<evidence type="ECO:0000256" key="8">
    <source>
        <dbReference type="ARBA" id="ARBA00023242"/>
    </source>
</evidence>
<feature type="compositionally biased region" description="Polar residues" evidence="10">
    <location>
        <begin position="314"/>
        <end position="347"/>
    </location>
</feature>